<accession>A0AAV3K2X4</accession>
<comment type="caution">
    <text evidence="1">The sequence shown here is derived from an EMBL/GenBank/DDBJ whole genome shotgun (WGS) entry which is preliminary data.</text>
</comment>
<proteinExistence type="predicted"/>
<organism evidence="1 2">
    <name type="scientific">Acinetobacter baumannii EGD-HP18</name>
    <dbReference type="NCBI Taxonomy" id="1358412"/>
    <lineage>
        <taxon>Bacteria</taxon>
        <taxon>Pseudomonadati</taxon>
        <taxon>Pseudomonadota</taxon>
        <taxon>Gammaproteobacteria</taxon>
        <taxon>Moraxellales</taxon>
        <taxon>Moraxellaceae</taxon>
        <taxon>Acinetobacter</taxon>
        <taxon>Acinetobacter calcoaceticus/baumannii complex</taxon>
    </lineage>
</organism>
<dbReference type="RefSeq" id="WP_021510622.1">
    <property type="nucleotide sequence ID" value="NZ_AVST01000056.1"/>
</dbReference>
<protein>
    <submittedName>
        <fullName evidence="1">Uncharacterized protein</fullName>
    </submittedName>
</protein>
<sequence>MVEQNKTPETGNEQFWQGLSSKSGYIQQEFIQSSEFLSLALGESEYGVAKHAPLEKKDQTQRE</sequence>
<evidence type="ECO:0000313" key="1">
    <source>
        <dbReference type="EMBL" id="ERH70168.1"/>
    </source>
</evidence>
<gene>
    <name evidence="1" type="ORF">N173_15480</name>
</gene>
<dbReference type="AlphaFoldDB" id="A0AAV3K2X4"/>
<evidence type="ECO:0000313" key="2">
    <source>
        <dbReference type="Proteomes" id="UP000016517"/>
    </source>
</evidence>
<name>A0AAV3K2X4_ACIBA</name>
<dbReference type="EMBL" id="AVST01000056">
    <property type="protein sequence ID" value="ERH70168.1"/>
    <property type="molecule type" value="Genomic_DNA"/>
</dbReference>
<reference evidence="1 2" key="1">
    <citation type="submission" date="2013-08" db="EMBL/GenBank/DDBJ databases">
        <title>Study of Ammonical-Nitrogen removal by Nitrification Denitrification process using lab isolates.</title>
        <authorList>
            <person name="Khardenavis A.A."/>
            <person name="Pal R.R."/>
            <person name="Kapley A."/>
            <person name="Qureshi A."/>
            <person name="Purohit H.J."/>
        </authorList>
    </citation>
    <scope>NUCLEOTIDE SEQUENCE [LARGE SCALE GENOMIC DNA]</scope>
    <source>
        <strain evidence="1 2">EGD-HP18</strain>
    </source>
</reference>
<dbReference type="Proteomes" id="UP000016517">
    <property type="component" value="Unassembled WGS sequence"/>
</dbReference>